<gene>
    <name evidence="4" type="ORF">BG015_000768</name>
</gene>
<evidence type="ECO:0008006" key="6">
    <source>
        <dbReference type="Google" id="ProtNLM"/>
    </source>
</evidence>
<dbReference type="GO" id="GO:0004016">
    <property type="term" value="F:adenylate cyclase activity"/>
    <property type="evidence" value="ECO:0007669"/>
    <property type="project" value="TreeGrafter"/>
</dbReference>
<dbReference type="Gene3D" id="3.40.50.300">
    <property type="entry name" value="P-loop containing nucleotide triphosphate hydrolases"/>
    <property type="match status" value="1"/>
</dbReference>
<dbReference type="PANTHER" id="PTHR16305">
    <property type="entry name" value="TESTICULAR SOLUBLE ADENYLYL CYCLASE"/>
    <property type="match status" value="1"/>
</dbReference>
<feature type="region of interest" description="Disordered" evidence="3">
    <location>
        <begin position="1779"/>
        <end position="1878"/>
    </location>
</feature>
<accession>A0A9P5RT37</accession>
<evidence type="ECO:0000313" key="4">
    <source>
        <dbReference type="EMBL" id="KAF9142534.1"/>
    </source>
</evidence>
<dbReference type="SUPFAM" id="SSF52540">
    <property type="entry name" value="P-loop containing nucleoside triphosphate hydrolases"/>
    <property type="match status" value="1"/>
</dbReference>
<proteinExistence type="predicted"/>
<evidence type="ECO:0000313" key="5">
    <source>
        <dbReference type="Proteomes" id="UP000748756"/>
    </source>
</evidence>
<evidence type="ECO:0000256" key="1">
    <source>
        <dbReference type="ARBA" id="ARBA00022741"/>
    </source>
</evidence>
<feature type="compositionally biased region" description="Polar residues" evidence="3">
    <location>
        <begin position="1784"/>
        <end position="1795"/>
    </location>
</feature>
<organism evidence="4 5">
    <name type="scientific">Linnemannia schmuckeri</name>
    <dbReference type="NCBI Taxonomy" id="64567"/>
    <lineage>
        <taxon>Eukaryota</taxon>
        <taxon>Fungi</taxon>
        <taxon>Fungi incertae sedis</taxon>
        <taxon>Mucoromycota</taxon>
        <taxon>Mortierellomycotina</taxon>
        <taxon>Mortierellomycetes</taxon>
        <taxon>Mortierellales</taxon>
        <taxon>Mortierellaceae</taxon>
        <taxon>Linnemannia</taxon>
    </lineage>
</organism>
<dbReference type="Gene3D" id="3.30.70.1230">
    <property type="entry name" value="Nucleotide cyclase"/>
    <property type="match status" value="2"/>
</dbReference>
<keyword evidence="1" id="KW-0547">Nucleotide-binding</keyword>
<dbReference type="InterPro" id="IPR029787">
    <property type="entry name" value="Nucleotide_cyclase"/>
</dbReference>
<evidence type="ECO:0000256" key="3">
    <source>
        <dbReference type="SAM" id="MobiDB-lite"/>
    </source>
</evidence>
<dbReference type="GO" id="GO:0005524">
    <property type="term" value="F:ATP binding"/>
    <property type="evidence" value="ECO:0007669"/>
    <property type="project" value="UniProtKB-KW"/>
</dbReference>
<sequence>MTSIASSKGDVGAEMLASQIGAYFDLAIRIIQFHGGDVVKFLGDALLVVFQQDPTLARAHESDPSSSPLLQDENPAAALKRNKIIVRKAIDCGLELLARLSNYRIYLSEREYSRKFSASSLGVEDGVSSEDSSTSVAGSAGNGLPESRRSSLNALGGANGSHLGTIRLGNMTTGPAYSGGHLNTPDSPMGFGLTSGLMGPALVPVLNIVPPGQNYNSSGHVNEPSHTGPGGVAGFRKREGSVISFSTKAGSTASNKYRPGSFLFNAKNLFTHANASDQQSSGSTSEVVLPSEAFTALDDSHDLQLHMALSAGDVTNIIIGDEGDDDAFNNLLTQATGRLEYAICGEHMAAIDDALNMARAGEVTITKCAWKYVNPDSYPRSEPRRNCFILKNNQPSDNVEAPLLRKVRNDRLLHTVDHVNSNYYKYINKSAIHRLILYPDSNFPAQFRNVTILFISLGDVKPWLPEGLAFCQKAMFIVHQVTSAYEGFIQQFAVDDKGATLLCAFGLPYPRSHEKEAVFAAKSAWMIRQKFLAQGIHGFKISLATGVIFTSMIGNEFRRDPAIVGDTIVIAVRILKFDYAKDSIVLDDATRVACTTDNDELCEFEDRGEEFVKGKTHPLRIWRLVHFGAKKQTRRPEDVGVDETIGYEPEREKVVNHVTAWAKNPNHHTILVSGPRGSGKSMFYHQLIHLADNFGYRICSAACAEVEKNTEYYPVKFLLLGLFDIIRQRDIPYSSKSANTVPPPLVVDDTEEAEILPNPITIVTDDATSTAVEEPLLPPDMPGSPGMLEPKSGIIQPNDSPTAVPTTHLDRRRASNISVDLNDSPTISQYGEPSARRSASMTKLEAYINVCLAKIGEKDSKLLPKLNEIISAISCDNATPSVEERDDDILADFIVDILNYASRFVKIIVMFEDLQWCDEKSLNIYQIIHERCPLVLVILFSRPQRDYGGSIAIQAFANHPHHLEISLEGLKSREIELALIKTFKANGVTRVSPEVLELVQQRTKGNPKFVKSMATILMDFFHVNIVDGELLSTGQEATPGPSTKVMEEMVMKQDRKRTTLMQYDRLRPRFQDFVKIASCLGDRFSLAEIAAIRPLEYLLGTPEPGKSYATVISDFDTYRFLSMATDQQTNTQFSSSVLLQTIYTARDIYDSIPYEERVGYHLKMGQFYESFLEQGYIEDLTELPLNGQDLLPQITRHYMKTEHTEKKIRYLKALSAFDLKSNMLTDTTQNINQLISILDTEPGAREMISQEDLADIYGIKGESLSKRMRIEEAEPALLESLAHYGIAWPQTKHQWKMELLREGLKFKFHYLRGATPVPQHKHGREPSVRVDSKEKVRYQRIIRVLYCLQNIYFWLTHPDAAMLSSLYTLKYSRKLGLPSGIQTASLGRIGLLYYFQNKKRLCEKYMNASWAMDKEGQSTEGMLPAMFAYVAYSEGRLEEAHRLLVESIQESKTFGVVTHLASFYRAVTMKSAYRMWEGAYNIHPEDCQLLRTLSAVAIQNGDSEGETLFAIPTLSNLLLQDRLREAESWVVLIEKFIMPKARLMNLLIVHGILGYYYARIGQYEKSRFYLELFGDMIEISTGGAHPFPVMGCMFSLMSLYEMFENGRSIEKDASPSTFLQTRAPVIIERILTYLKNEPAAPIPKSYSCIGEALMSLLTPGREKEGSQRLVQGYKELRGHLDGLHFVKAYFLARVGRHCPDPVHKEIYYREAHELFTKMSMNSSVWLSDPNSPWIPPTRTAVSSDEHRRSFIRGDMPTAIHPAAMEMGSLGWAVAEAKAEVDPESLQQPLTRNGSQGVDPPPGIESNQSGATGGEGWGFDATEPTLSMPSPPPGAPFDSDISPWTDERGVEKVGGEKEGAEPEPEPEMNFESRSTLTASSNGAVHEVPKCQNYVALDKGSFDYELASAARVTGPTVHDMNGGVGVVNPTEVEFNGPKQGQVI</sequence>
<feature type="compositionally biased region" description="Basic and acidic residues" evidence="3">
    <location>
        <begin position="1844"/>
        <end position="1859"/>
    </location>
</feature>
<reference evidence="4" key="1">
    <citation type="journal article" date="2020" name="Fungal Divers.">
        <title>Resolving the Mortierellaceae phylogeny through synthesis of multi-gene phylogenetics and phylogenomics.</title>
        <authorList>
            <person name="Vandepol N."/>
            <person name="Liber J."/>
            <person name="Desiro A."/>
            <person name="Na H."/>
            <person name="Kennedy M."/>
            <person name="Barry K."/>
            <person name="Grigoriev I.V."/>
            <person name="Miller A.N."/>
            <person name="O'Donnell K."/>
            <person name="Stajich J.E."/>
            <person name="Bonito G."/>
        </authorList>
    </citation>
    <scope>NUCLEOTIDE SEQUENCE</scope>
    <source>
        <strain evidence="4">NRRL 6426</strain>
    </source>
</reference>
<dbReference type="InterPro" id="IPR027417">
    <property type="entry name" value="P-loop_NTPase"/>
</dbReference>
<name>A0A9P5RT37_9FUNG</name>
<comment type="caution">
    <text evidence="4">The sequence shown here is derived from an EMBL/GenBank/DDBJ whole genome shotgun (WGS) entry which is preliminary data.</text>
</comment>
<feature type="region of interest" description="Disordered" evidence="3">
    <location>
        <begin position="123"/>
        <end position="156"/>
    </location>
</feature>
<protein>
    <recommendedName>
        <fullName evidence="6">Guanylate cyclase domain-containing protein</fullName>
    </recommendedName>
</protein>
<dbReference type="EMBL" id="JAAAUQ010001128">
    <property type="protein sequence ID" value="KAF9142534.1"/>
    <property type="molecule type" value="Genomic_DNA"/>
</dbReference>
<dbReference type="SUPFAM" id="SSF55073">
    <property type="entry name" value="Nucleotide cyclase"/>
    <property type="match status" value="2"/>
</dbReference>
<evidence type="ECO:0000256" key="2">
    <source>
        <dbReference type="ARBA" id="ARBA00022840"/>
    </source>
</evidence>
<keyword evidence="5" id="KW-1185">Reference proteome</keyword>
<dbReference type="OrthoDB" id="194468at2759"/>
<dbReference type="Proteomes" id="UP000748756">
    <property type="component" value="Unassembled WGS sequence"/>
</dbReference>
<dbReference type="PANTHER" id="PTHR16305:SF28">
    <property type="entry name" value="GUANYLATE CYCLASE DOMAIN-CONTAINING PROTEIN"/>
    <property type="match status" value="1"/>
</dbReference>
<dbReference type="GO" id="GO:0005737">
    <property type="term" value="C:cytoplasm"/>
    <property type="evidence" value="ECO:0007669"/>
    <property type="project" value="TreeGrafter"/>
</dbReference>
<keyword evidence="2" id="KW-0067">ATP-binding</keyword>